<sequence length="94" mass="10382">MCGCHCIDHAEALPRKLDNYEKHTAYPATGAVKTVISAPLVPANGNTKIGSMFTIEADRKEDVAAFNAEDPYQAANVWAEVRIHLLLMRVDNRD</sequence>
<evidence type="ECO:0000256" key="1">
    <source>
        <dbReference type="ARBA" id="ARBA00007689"/>
    </source>
</evidence>
<comment type="caution">
    <text evidence="3">The sequence shown here is derived from an EMBL/GenBank/DDBJ whole genome shotgun (WGS) entry which is preliminary data.</text>
</comment>
<evidence type="ECO:0000259" key="2">
    <source>
        <dbReference type="Pfam" id="PF03795"/>
    </source>
</evidence>
<evidence type="ECO:0000313" key="3">
    <source>
        <dbReference type="EMBL" id="NTC29354.1"/>
    </source>
</evidence>
<feature type="domain" description="YCII-related" evidence="2">
    <location>
        <begin position="4"/>
        <end position="83"/>
    </location>
</feature>
<comment type="similarity">
    <text evidence="1">Belongs to the YciI family.</text>
</comment>
<accession>A0AA44F6D6</accession>
<dbReference type="Gene3D" id="3.30.70.1060">
    <property type="entry name" value="Dimeric alpha+beta barrel"/>
    <property type="match status" value="1"/>
</dbReference>
<proteinExistence type="inferred from homology"/>
<gene>
    <name evidence="3" type="ORF">G6M46_14490</name>
</gene>
<dbReference type="Pfam" id="PF03795">
    <property type="entry name" value="YCII"/>
    <property type="match status" value="1"/>
</dbReference>
<dbReference type="Proteomes" id="UP000702952">
    <property type="component" value="Unassembled WGS sequence"/>
</dbReference>
<protein>
    <submittedName>
        <fullName evidence="3">YciI family protein</fullName>
    </submittedName>
</protein>
<name>A0AA44F6D6_AGRTU</name>
<evidence type="ECO:0000313" key="4">
    <source>
        <dbReference type="Proteomes" id="UP000702952"/>
    </source>
</evidence>
<dbReference type="EMBL" id="JAAMAY010000024">
    <property type="protein sequence ID" value="NTC29354.1"/>
    <property type="molecule type" value="Genomic_DNA"/>
</dbReference>
<organism evidence="3 4">
    <name type="scientific">Agrobacterium tumefaciens</name>
    <dbReference type="NCBI Taxonomy" id="358"/>
    <lineage>
        <taxon>Bacteria</taxon>
        <taxon>Pseudomonadati</taxon>
        <taxon>Pseudomonadota</taxon>
        <taxon>Alphaproteobacteria</taxon>
        <taxon>Hyphomicrobiales</taxon>
        <taxon>Rhizobiaceae</taxon>
        <taxon>Rhizobium/Agrobacterium group</taxon>
        <taxon>Agrobacterium</taxon>
        <taxon>Agrobacterium tumefaciens complex</taxon>
    </lineage>
</organism>
<dbReference type="RefSeq" id="WP_065658881.1">
    <property type="nucleotide sequence ID" value="NZ_CP123840.1"/>
</dbReference>
<dbReference type="AlphaFoldDB" id="A0AA44F6D6"/>
<dbReference type="SUPFAM" id="SSF54909">
    <property type="entry name" value="Dimeric alpha+beta barrel"/>
    <property type="match status" value="1"/>
</dbReference>
<reference evidence="3" key="1">
    <citation type="journal article" date="2020" name="Science">
        <title>Unexpected conservation and global transmission of agrobacterial virulence plasmids.</title>
        <authorList>
            <person name="Weisberg A.J."/>
            <person name="Davis E.W. 2nd"/>
            <person name="Tabima J."/>
            <person name="Belcher M.S."/>
            <person name="Miller M."/>
            <person name="Kuo C.H."/>
            <person name="Loper J.E."/>
            <person name="Grunwald N.J."/>
            <person name="Putnam M.L."/>
            <person name="Chang J.H."/>
        </authorList>
    </citation>
    <scope>NUCLEOTIDE SEQUENCE</scope>
    <source>
        <strain evidence="3">17-1853-1a</strain>
    </source>
</reference>
<dbReference type="InterPro" id="IPR005545">
    <property type="entry name" value="YCII"/>
</dbReference>
<dbReference type="InterPro" id="IPR011008">
    <property type="entry name" value="Dimeric_a/b-barrel"/>
</dbReference>